<evidence type="ECO:0000313" key="3">
    <source>
        <dbReference type="Proteomes" id="UP000799764"/>
    </source>
</evidence>
<accession>A0A9P4P6D6</accession>
<keyword evidence="1" id="KW-0812">Transmembrane</keyword>
<sequence>MILITNLCIGLSVPMVAFFLGLKLGHSMSQLHIIYAVVPMTAFLLGMDCSLVHRYGGPDIIAYIKWVFMAISILAMTERIEEFGTPYMAVSILLVGTACSVYNLRHLEGFGWCLMAFATTWVSLGFGLAYLAA</sequence>
<keyword evidence="3" id="KW-1185">Reference proteome</keyword>
<comment type="caution">
    <text evidence="2">The sequence shown here is derived from an EMBL/GenBank/DDBJ whole genome shotgun (WGS) entry which is preliminary data.</text>
</comment>
<organism evidence="2 3">
    <name type="scientific">Karstenula rhodostoma CBS 690.94</name>
    <dbReference type="NCBI Taxonomy" id="1392251"/>
    <lineage>
        <taxon>Eukaryota</taxon>
        <taxon>Fungi</taxon>
        <taxon>Dikarya</taxon>
        <taxon>Ascomycota</taxon>
        <taxon>Pezizomycotina</taxon>
        <taxon>Dothideomycetes</taxon>
        <taxon>Pleosporomycetidae</taxon>
        <taxon>Pleosporales</taxon>
        <taxon>Massarineae</taxon>
        <taxon>Didymosphaeriaceae</taxon>
        <taxon>Karstenula</taxon>
    </lineage>
</organism>
<gene>
    <name evidence="2" type="ORF">P171DRAFT_506042</name>
</gene>
<dbReference type="Proteomes" id="UP000799764">
    <property type="component" value="Unassembled WGS sequence"/>
</dbReference>
<reference evidence="2" key="1">
    <citation type="journal article" date="2020" name="Stud. Mycol.">
        <title>101 Dothideomycetes genomes: a test case for predicting lifestyles and emergence of pathogens.</title>
        <authorList>
            <person name="Haridas S."/>
            <person name="Albert R."/>
            <person name="Binder M."/>
            <person name="Bloem J."/>
            <person name="Labutti K."/>
            <person name="Salamov A."/>
            <person name="Andreopoulos B."/>
            <person name="Baker S."/>
            <person name="Barry K."/>
            <person name="Bills G."/>
            <person name="Bluhm B."/>
            <person name="Cannon C."/>
            <person name="Castanera R."/>
            <person name="Culley D."/>
            <person name="Daum C."/>
            <person name="Ezra D."/>
            <person name="Gonzalez J."/>
            <person name="Henrissat B."/>
            <person name="Kuo A."/>
            <person name="Liang C."/>
            <person name="Lipzen A."/>
            <person name="Lutzoni F."/>
            <person name="Magnuson J."/>
            <person name="Mondo S."/>
            <person name="Nolan M."/>
            <person name="Ohm R."/>
            <person name="Pangilinan J."/>
            <person name="Park H.-J."/>
            <person name="Ramirez L."/>
            <person name="Alfaro M."/>
            <person name="Sun H."/>
            <person name="Tritt A."/>
            <person name="Yoshinaga Y."/>
            <person name="Zwiers L.-H."/>
            <person name="Turgeon B."/>
            <person name="Goodwin S."/>
            <person name="Spatafora J."/>
            <person name="Crous P."/>
            <person name="Grigoriev I."/>
        </authorList>
    </citation>
    <scope>NUCLEOTIDE SEQUENCE</scope>
    <source>
        <strain evidence="2">CBS 690.94</strain>
    </source>
</reference>
<feature type="transmembrane region" description="Helical" evidence="1">
    <location>
        <begin position="109"/>
        <end position="132"/>
    </location>
</feature>
<protein>
    <submittedName>
        <fullName evidence="2">Uncharacterized protein</fullName>
    </submittedName>
</protein>
<name>A0A9P4P6D6_9PLEO</name>
<feature type="transmembrane region" description="Helical" evidence="1">
    <location>
        <begin position="83"/>
        <end position="102"/>
    </location>
</feature>
<dbReference type="AlphaFoldDB" id="A0A9P4P6D6"/>
<keyword evidence="1" id="KW-1133">Transmembrane helix</keyword>
<feature type="transmembrane region" description="Helical" evidence="1">
    <location>
        <begin position="60"/>
        <end position="77"/>
    </location>
</feature>
<dbReference type="EMBL" id="MU001515">
    <property type="protein sequence ID" value="KAF2437698.1"/>
    <property type="molecule type" value="Genomic_DNA"/>
</dbReference>
<evidence type="ECO:0000313" key="2">
    <source>
        <dbReference type="EMBL" id="KAF2437698.1"/>
    </source>
</evidence>
<proteinExistence type="predicted"/>
<evidence type="ECO:0000256" key="1">
    <source>
        <dbReference type="SAM" id="Phobius"/>
    </source>
</evidence>
<feature type="transmembrane region" description="Helical" evidence="1">
    <location>
        <begin position="32"/>
        <end position="53"/>
    </location>
</feature>
<keyword evidence="1" id="KW-0472">Membrane</keyword>
<feature type="transmembrane region" description="Helical" evidence="1">
    <location>
        <begin position="7"/>
        <end position="26"/>
    </location>
</feature>